<dbReference type="RefSeq" id="WP_076629127.1">
    <property type="nucleotide sequence ID" value="NZ_CP019312.1"/>
</dbReference>
<dbReference type="Pfam" id="PF10000">
    <property type="entry name" value="ACT_3"/>
    <property type="match status" value="1"/>
</dbReference>
<dbReference type="InterPro" id="IPR045865">
    <property type="entry name" value="ACT-like_dom_sf"/>
</dbReference>
<proteinExistence type="predicted"/>
<protein>
    <submittedName>
        <fullName evidence="3">Uncharacterized protein</fullName>
    </submittedName>
</protein>
<evidence type="ECO:0000313" key="4">
    <source>
        <dbReference type="Proteomes" id="UP000186336"/>
    </source>
</evidence>
<accession>A0A1P8MXH9</accession>
<keyword evidence="4" id="KW-1185">Reference proteome</keyword>
<feature type="domain" description="CASTOR ACT" evidence="2">
    <location>
        <begin position="75"/>
        <end position="126"/>
    </location>
</feature>
<dbReference type="AlphaFoldDB" id="A0A1P8MXH9"/>
<reference evidence="3 4" key="1">
    <citation type="submission" date="2017-01" db="EMBL/GenBank/DDBJ databases">
        <title>Complete genome of Tateyamaria omphalii DOK1-4 isolated from seawater in Dokdo.</title>
        <authorList>
            <person name="Kim J.H."/>
            <person name="Chi W.-J."/>
        </authorList>
    </citation>
    <scope>NUCLEOTIDE SEQUENCE [LARGE SCALE GENOMIC DNA]</scope>
    <source>
        <strain evidence="3 4">DOK1-4</strain>
    </source>
</reference>
<feature type="domain" description="DUF2241" evidence="1">
    <location>
        <begin position="4"/>
        <end position="66"/>
    </location>
</feature>
<dbReference type="STRING" id="299262.BWR18_14155"/>
<dbReference type="SUPFAM" id="SSF55021">
    <property type="entry name" value="ACT-like"/>
    <property type="match status" value="2"/>
</dbReference>
<dbReference type="Proteomes" id="UP000186336">
    <property type="component" value="Chromosome"/>
</dbReference>
<gene>
    <name evidence="3" type="ORF">BWR18_14155</name>
</gene>
<dbReference type="KEGG" id="tom:BWR18_14155"/>
<dbReference type="OrthoDB" id="517867at2"/>
<dbReference type="PANTHER" id="PTHR39199:SF1">
    <property type="entry name" value="BLR5128 PROTEIN"/>
    <property type="match status" value="1"/>
</dbReference>
<dbReference type="EMBL" id="CP019312">
    <property type="protein sequence ID" value="APX12702.1"/>
    <property type="molecule type" value="Genomic_DNA"/>
</dbReference>
<evidence type="ECO:0000259" key="2">
    <source>
        <dbReference type="Pfam" id="PF13840"/>
    </source>
</evidence>
<dbReference type="PANTHER" id="PTHR39199">
    <property type="entry name" value="BLR5128 PROTEIN"/>
    <property type="match status" value="1"/>
</dbReference>
<evidence type="ECO:0000313" key="3">
    <source>
        <dbReference type="EMBL" id="APX12702.1"/>
    </source>
</evidence>
<sequence>MPVTDTQAMISGMTPVLQPGTWVFCTMAAPKPVEMSYAFATIREAEGITLILPRDVAQAAGQDVSVVMALITLEVFSDLEGVGLTAAVATALADAGISCNVVAAYHHDHIFVGEQDADRAVSVLKDLQKAASKP</sequence>
<dbReference type="Pfam" id="PF13840">
    <property type="entry name" value="ACT_7"/>
    <property type="match status" value="1"/>
</dbReference>
<dbReference type="Gene3D" id="3.30.2130.10">
    <property type="entry name" value="VC0802-like"/>
    <property type="match status" value="1"/>
</dbReference>
<name>A0A1P8MXH9_9RHOB</name>
<organism evidence="3 4">
    <name type="scientific">Tateyamaria omphalii</name>
    <dbReference type="NCBI Taxonomy" id="299262"/>
    <lineage>
        <taxon>Bacteria</taxon>
        <taxon>Pseudomonadati</taxon>
        <taxon>Pseudomonadota</taxon>
        <taxon>Alphaproteobacteria</taxon>
        <taxon>Rhodobacterales</taxon>
        <taxon>Roseobacteraceae</taxon>
        <taxon>Tateyamaria</taxon>
    </lineage>
</organism>
<evidence type="ECO:0000259" key="1">
    <source>
        <dbReference type="Pfam" id="PF10000"/>
    </source>
</evidence>
<dbReference type="InterPro" id="IPR018717">
    <property type="entry name" value="DUF2241"/>
</dbReference>
<dbReference type="InterPro" id="IPR027795">
    <property type="entry name" value="CASTOR_ACT_dom"/>
</dbReference>